<protein>
    <submittedName>
        <fullName evidence="2">Uncharacterized protein</fullName>
    </submittedName>
</protein>
<reference evidence="2" key="1">
    <citation type="submission" date="2022-07" db="EMBL/GenBank/DDBJ databases">
        <authorList>
            <person name="Macas J."/>
            <person name="Novak P."/>
            <person name="Neumann P."/>
        </authorList>
    </citation>
    <scope>NUCLEOTIDE SEQUENCE</scope>
</reference>
<keyword evidence="1" id="KW-0472">Membrane</keyword>
<keyword evidence="1" id="KW-0812">Transmembrane</keyword>
<dbReference type="AlphaFoldDB" id="A0AAV0G4W5"/>
<feature type="transmembrane region" description="Helical" evidence="1">
    <location>
        <begin position="35"/>
        <end position="58"/>
    </location>
</feature>
<comment type="caution">
    <text evidence="2">The sequence shown here is derived from an EMBL/GenBank/DDBJ whole genome shotgun (WGS) entry which is preliminary data.</text>
</comment>
<keyword evidence="3" id="KW-1185">Reference proteome</keyword>
<organism evidence="2 3">
    <name type="scientific">Cuscuta epithymum</name>
    <dbReference type="NCBI Taxonomy" id="186058"/>
    <lineage>
        <taxon>Eukaryota</taxon>
        <taxon>Viridiplantae</taxon>
        <taxon>Streptophyta</taxon>
        <taxon>Embryophyta</taxon>
        <taxon>Tracheophyta</taxon>
        <taxon>Spermatophyta</taxon>
        <taxon>Magnoliopsida</taxon>
        <taxon>eudicotyledons</taxon>
        <taxon>Gunneridae</taxon>
        <taxon>Pentapetalae</taxon>
        <taxon>asterids</taxon>
        <taxon>lamiids</taxon>
        <taxon>Solanales</taxon>
        <taxon>Convolvulaceae</taxon>
        <taxon>Cuscuteae</taxon>
        <taxon>Cuscuta</taxon>
        <taxon>Cuscuta subgen. Cuscuta</taxon>
    </lineage>
</organism>
<sequence length="112" mass="12332">MPLEFVKMGLQGSFQDAGFMARPPPEPPPRMMVEAWIQLLCQLILFIFVLPLLSFLVMNTIVVVSCNFYFCQTLTLGGGDGVFALATFGSIKPATGSANHIVLSPRYKKNFS</sequence>
<name>A0AAV0G4W5_9ASTE</name>
<dbReference type="Proteomes" id="UP001152523">
    <property type="component" value="Unassembled WGS sequence"/>
</dbReference>
<proteinExistence type="predicted"/>
<evidence type="ECO:0000313" key="2">
    <source>
        <dbReference type="EMBL" id="CAH9142975.1"/>
    </source>
</evidence>
<gene>
    <name evidence="2" type="ORF">CEPIT_LOCUS40312</name>
</gene>
<evidence type="ECO:0000313" key="3">
    <source>
        <dbReference type="Proteomes" id="UP001152523"/>
    </source>
</evidence>
<keyword evidence="1" id="KW-1133">Transmembrane helix</keyword>
<dbReference type="EMBL" id="CAMAPF010001045">
    <property type="protein sequence ID" value="CAH9142975.1"/>
    <property type="molecule type" value="Genomic_DNA"/>
</dbReference>
<accession>A0AAV0G4W5</accession>
<evidence type="ECO:0000256" key="1">
    <source>
        <dbReference type="SAM" id="Phobius"/>
    </source>
</evidence>